<dbReference type="InterPro" id="IPR050218">
    <property type="entry name" value="LptD"/>
</dbReference>
<dbReference type="GO" id="GO:1990351">
    <property type="term" value="C:transporter complex"/>
    <property type="evidence" value="ECO:0007669"/>
    <property type="project" value="TreeGrafter"/>
</dbReference>
<evidence type="ECO:0000256" key="1">
    <source>
        <dbReference type="HAMAP-Rule" id="MF_01411"/>
    </source>
</evidence>
<comment type="similarity">
    <text evidence="1">Belongs to the LptD family.</text>
</comment>
<name>A0A520MU71_9GAMM</name>
<evidence type="ECO:0000313" key="3">
    <source>
        <dbReference type="Proteomes" id="UP000316449"/>
    </source>
</evidence>
<proteinExistence type="inferred from homology"/>
<sequence length="771" mass="88899">MKFKEPQYHSTKNFLAFIFVLFANLQLSASYLDKSEQHQFQGCSNPTYPKLTNEYASGSMNAGKIDIRSNGDISLDVDVLIGLNDGQVMASSAIYSKNQNFIQDMKNGNIYHFDNYYKFLNGSLAKDSGEIKLVDGTAYLRERNLLVKYESLAGNLNQSLEFNNASLTACNNSSEGWEIQAKSIKINEESRRGYIEDLSLKILDKTILKLPYLPFPATTKRLSGFLEPELSFTSEGVDLFLPYFWVISDKSDLTIAPRALKDRGIGLEGNYRYLTKSNSDSINYFDLMFFPEDKEFKKDYKMADGDRWAFRLKENRSFSNLSTSVDWAKSSDSMVLLDLPSSLTNIANQRDHYLQQSVSMNMQVNNFSISILREGFQSLNPFINNGYIKKPELNLEYQQYGPSITYFAKANYSNFDINKNHFFLADNKIVKQIGKRFFTEIGAETLQNFRYFDLSINGSFLYKKYNLDDIKINSKATSIPSVKIKISSLFNQSSKDSFSLFMPELVYQRTSFKDQSMDPIFDLHQRNFGNFNRLNTDYFFGKDRVPDTEFLLARLKLQKRMNNGSRLNFQVIKKNELEESRIINSMLNRSIGKDSQVGTNISFENKILRAYFATNYSQKRNALNFGQTGIEIRLPETQLIISRNFQTNVPLLNSENKLDYVEFSIERSMSEGYKFIGGISKDLNSKKNLESYFGFGFENCCLAFKIYASDKRLSRYNLLNFQSLQFNNTSWEKMISIENKSRINFEFELKGLTGGNNNKRNRFFSNAFSNL</sequence>
<keyword evidence="1" id="KW-0732">Signal</keyword>
<evidence type="ECO:0000313" key="2">
    <source>
        <dbReference type="EMBL" id="RZO24748.1"/>
    </source>
</evidence>
<comment type="subcellular location">
    <subcellularLocation>
        <location evidence="1">Cell outer membrane</location>
    </subcellularLocation>
</comment>
<comment type="function">
    <text evidence="1">Together with LptE, is involved in the assembly of lipopolysaccharide (LPS) at the surface of the outer membrane.</text>
</comment>
<comment type="caution">
    <text evidence="1">Lacks conserved residue(s) required for the propagation of feature annotation.</text>
</comment>
<dbReference type="HAMAP" id="MF_01411">
    <property type="entry name" value="LPS_assembly_LptD"/>
    <property type="match status" value="1"/>
</dbReference>
<comment type="caution">
    <text evidence="2">The sequence shown here is derived from an EMBL/GenBank/DDBJ whole genome shotgun (WGS) entry which is preliminary data.</text>
</comment>
<dbReference type="GO" id="GO:0015920">
    <property type="term" value="P:lipopolysaccharide transport"/>
    <property type="evidence" value="ECO:0007669"/>
    <property type="project" value="InterPro"/>
</dbReference>
<dbReference type="InterPro" id="IPR020889">
    <property type="entry name" value="LipoPS_assembly_LptD"/>
</dbReference>
<organism evidence="2 3">
    <name type="scientific">SAR86 cluster bacterium</name>
    <dbReference type="NCBI Taxonomy" id="2030880"/>
    <lineage>
        <taxon>Bacteria</taxon>
        <taxon>Pseudomonadati</taxon>
        <taxon>Pseudomonadota</taxon>
        <taxon>Gammaproteobacteria</taxon>
        <taxon>SAR86 cluster</taxon>
    </lineage>
</organism>
<dbReference type="PANTHER" id="PTHR30189">
    <property type="entry name" value="LPS-ASSEMBLY PROTEIN"/>
    <property type="match status" value="1"/>
</dbReference>
<reference evidence="2 3" key="1">
    <citation type="submission" date="2019-02" db="EMBL/GenBank/DDBJ databases">
        <title>Prokaryotic population dynamics and viral predation in marine succession experiment using metagenomics: the confinement effect.</title>
        <authorList>
            <person name="Haro-Moreno J.M."/>
            <person name="Rodriguez-Valera F."/>
            <person name="Lopez-Perez M."/>
        </authorList>
    </citation>
    <scope>NUCLEOTIDE SEQUENCE [LARGE SCALE GENOMIC DNA]</scope>
    <source>
        <strain evidence="2">MED-G165</strain>
    </source>
</reference>
<dbReference type="Proteomes" id="UP000316449">
    <property type="component" value="Unassembled WGS sequence"/>
</dbReference>
<dbReference type="GO" id="GO:0043165">
    <property type="term" value="P:Gram-negative-bacterium-type cell outer membrane assembly"/>
    <property type="evidence" value="ECO:0007669"/>
    <property type="project" value="UniProtKB-UniRule"/>
</dbReference>
<gene>
    <name evidence="1" type="primary">lptD</name>
    <name evidence="2" type="ORF">EVA98_00920</name>
</gene>
<dbReference type="EMBL" id="SHBK01000006">
    <property type="protein sequence ID" value="RZO24748.1"/>
    <property type="molecule type" value="Genomic_DNA"/>
</dbReference>
<comment type="subunit">
    <text evidence="1">Component of the lipopolysaccharide transport and assembly complex. Interacts with LptE and LptA.</text>
</comment>
<dbReference type="PANTHER" id="PTHR30189:SF1">
    <property type="entry name" value="LPS-ASSEMBLY PROTEIN LPTD"/>
    <property type="match status" value="1"/>
</dbReference>
<keyword evidence="1" id="KW-0998">Cell outer membrane</keyword>
<dbReference type="AlphaFoldDB" id="A0A520MU71"/>
<keyword evidence="1" id="KW-0472">Membrane</keyword>
<dbReference type="GO" id="GO:0009279">
    <property type="term" value="C:cell outer membrane"/>
    <property type="evidence" value="ECO:0007669"/>
    <property type="project" value="UniProtKB-SubCell"/>
</dbReference>
<accession>A0A520MU71</accession>
<protein>
    <recommendedName>
        <fullName evidence="1">LPS-assembly protein LptD</fullName>
    </recommendedName>
</protein>